<dbReference type="GO" id="GO:0009982">
    <property type="term" value="F:pseudouridine synthase activity"/>
    <property type="evidence" value="ECO:0007669"/>
    <property type="project" value="InterPro"/>
</dbReference>
<dbReference type="GO" id="GO:0001522">
    <property type="term" value="P:pseudouridine synthesis"/>
    <property type="evidence" value="ECO:0007669"/>
    <property type="project" value="InterPro"/>
</dbReference>
<comment type="function">
    <text evidence="4">Responsible for synthesis of pseudouridine from uracil.</text>
</comment>
<dbReference type="PANTHER" id="PTHR21600:SF83">
    <property type="entry name" value="PSEUDOURIDYLATE SYNTHASE RPUSD4, MITOCHONDRIAL"/>
    <property type="match status" value="1"/>
</dbReference>
<evidence type="ECO:0000313" key="6">
    <source>
        <dbReference type="EMBL" id="ACI18568.1"/>
    </source>
</evidence>
<dbReference type="GO" id="GO:0003723">
    <property type="term" value="F:RNA binding"/>
    <property type="evidence" value="ECO:0007669"/>
    <property type="project" value="InterPro"/>
</dbReference>
<dbReference type="SUPFAM" id="SSF55120">
    <property type="entry name" value="Pseudouridine synthase"/>
    <property type="match status" value="1"/>
</dbReference>
<protein>
    <recommendedName>
        <fullName evidence="4">Pseudouridine synthase</fullName>
        <ecNumber evidence="4">5.4.99.-</ecNumber>
    </recommendedName>
</protein>
<evidence type="ECO:0000256" key="4">
    <source>
        <dbReference type="RuleBase" id="RU362028"/>
    </source>
</evidence>
<proteinExistence type="inferred from homology"/>
<dbReference type="InterPro" id="IPR006224">
    <property type="entry name" value="PsdUridine_synth_RluA-like_CS"/>
</dbReference>
<dbReference type="KEGG" id="dth:DICTH_0081"/>
<keyword evidence="7" id="KW-1185">Reference proteome</keyword>
<dbReference type="InterPro" id="IPR020103">
    <property type="entry name" value="PsdUridine_synth_cat_dom_sf"/>
</dbReference>
<keyword evidence="2 4" id="KW-0413">Isomerase</keyword>
<name>B5YAZ5_DICT6</name>
<evidence type="ECO:0000313" key="7">
    <source>
        <dbReference type="Proteomes" id="UP000001733"/>
    </source>
</evidence>
<dbReference type="eggNOG" id="COG0564">
    <property type="taxonomic scope" value="Bacteria"/>
</dbReference>
<dbReference type="InterPro" id="IPR006145">
    <property type="entry name" value="PsdUridine_synth_RsuA/RluA"/>
</dbReference>
<evidence type="ECO:0000259" key="5">
    <source>
        <dbReference type="Pfam" id="PF00849"/>
    </source>
</evidence>
<comment type="similarity">
    <text evidence="1 4">Belongs to the pseudouridine synthase RluA family.</text>
</comment>
<dbReference type="RefSeq" id="WP_012547200.1">
    <property type="nucleotide sequence ID" value="NC_011297.1"/>
</dbReference>
<dbReference type="InterPro" id="IPR006225">
    <property type="entry name" value="PsdUridine_synth_RluC/D"/>
</dbReference>
<sequence length="226" mass="25989">MADFLNLEVIYEDNHLLVVNKPAGILVQGDITKSTTLLEISKAYIKEKYKKPGNVFLAIVHRLDKPVSGVVIFARNSKSAGRLSEAFRERKVEKEYIALCKGIFKVKKGTISESLLWVEKERKARVSQDDKSKNAITHYEVLEEFKNLSLVRLIPETGRKHQLRAHLSYIGHPILGDEKYGGGRIFKDRIFLHCKKMAVPHPVRKDIMEFEAKIPDFWSEFLKVEI</sequence>
<dbReference type="EC" id="5.4.99.-" evidence="4"/>
<dbReference type="Pfam" id="PF00849">
    <property type="entry name" value="PseudoU_synth_2"/>
    <property type="match status" value="1"/>
</dbReference>
<dbReference type="CDD" id="cd02869">
    <property type="entry name" value="PseudoU_synth_RluA_like"/>
    <property type="match status" value="1"/>
</dbReference>
<dbReference type="AlphaFoldDB" id="B5YAZ5"/>
<feature type="domain" description="Pseudouridine synthase RsuA/RluA-like" evidence="5">
    <location>
        <begin position="15"/>
        <end position="168"/>
    </location>
</feature>
<dbReference type="InterPro" id="IPR050188">
    <property type="entry name" value="RluA_PseudoU_synthase"/>
</dbReference>
<dbReference type="HOGENOM" id="CLU_016902_11_2_0"/>
<feature type="active site" evidence="3">
    <location>
        <position position="64"/>
    </location>
</feature>
<dbReference type="PANTHER" id="PTHR21600">
    <property type="entry name" value="MITOCHONDRIAL RNA PSEUDOURIDINE SYNTHASE"/>
    <property type="match status" value="1"/>
</dbReference>
<reference evidence="6 7" key="1">
    <citation type="journal article" date="2014" name="Genome Announc.">
        <title>Complete Genome Sequence of the Extreme Thermophile Dictyoglomus thermophilum H-6-12.</title>
        <authorList>
            <person name="Coil D.A."/>
            <person name="Badger J.H."/>
            <person name="Forberger H.C."/>
            <person name="Riggs F."/>
            <person name="Madupu R."/>
            <person name="Fedorova N."/>
            <person name="Ward N."/>
            <person name="Robb F.T."/>
            <person name="Eisen J.A."/>
        </authorList>
    </citation>
    <scope>NUCLEOTIDE SEQUENCE [LARGE SCALE GENOMIC DNA]</scope>
    <source>
        <strain evidence="7">ATCC 35947 / DSM 3960 / H-6-12</strain>
    </source>
</reference>
<evidence type="ECO:0000256" key="3">
    <source>
        <dbReference type="PIRSR" id="PIRSR606225-1"/>
    </source>
</evidence>
<dbReference type="PROSITE" id="PS01129">
    <property type="entry name" value="PSI_RLU"/>
    <property type="match status" value="1"/>
</dbReference>
<evidence type="ECO:0000256" key="1">
    <source>
        <dbReference type="ARBA" id="ARBA00010876"/>
    </source>
</evidence>
<evidence type="ECO:0000256" key="2">
    <source>
        <dbReference type="ARBA" id="ARBA00023235"/>
    </source>
</evidence>
<dbReference type="GO" id="GO:0140098">
    <property type="term" value="F:catalytic activity, acting on RNA"/>
    <property type="evidence" value="ECO:0007669"/>
    <property type="project" value="UniProtKB-ARBA"/>
</dbReference>
<gene>
    <name evidence="6" type="ordered locus">DICTH_0081</name>
</gene>
<dbReference type="STRING" id="309799.DICTH_0081"/>
<dbReference type="GO" id="GO:0006396">
    <property type="term" value="P:RNA processing"/>
    <property type="evidence" value="ECO:0007669"/>
    <property type="project" value="UniProtKB-ARBA"/>
</dbReference>
<dbReference type="PaxDb" id="309799-DICTH_0081"/>
<dbReference type="Proteomes" id="UP000001733">
    <property type="component" value="Chromosome"/>
</dbReference>
<dbReference type="Gene3D" id="3.30.2350.10">
    <property type="entry name" value="Pseudouridine synthase"/>
    <property type="match status" value="1"/>
</dbReference>
<accession>B5YAZ5</accession>
<dbReference type="EMBL" id="CP001146">
    <property type="protein sequence ID" value="ACI18568.1"/>
    <property type="molecule type" value="Genomic_DNA"/>
</dbReference>
<dbReference type="NCBIfam" id="TIGR00005">
    <property type="entry name" value="rluA_subfam"/>
    <property type="match status" value="1"/>
</dbReference>
<dbReference type="OrthoDB" id="9784108at2"/>
<comment type="catalytic activity">
    <reaction evidence="4">
        <text>a uridine in RNA = a pseudouridine in RNA</text>
        <dbReference type="Rhea" id="RHEA:48348"/>
        <dbReference type="Rhea" id="RHEA-COMP:12068"/>
        <dbReference type="Rhea" id="RHEA-COMP:12069"/>
        <dbReference type="ChEBI" id="CHEBI:65314"/>
        <dbReference type="ChEBI" id="CHEBI:65315"/>
    </reaction>
</comment>
<organism evidence="6 7">
    <name type="scientific">Dictyoglomus thermophilum (strain ATCC 35947 / DSM 3960 / H-6-12)</name>
    <dbReference type="NCBI Taxonomy" id="309799"/>
    <lineage>
        <taxon>Bacteria</taxon>
        <taxon>Pseudomonadati</taxon>
        <taxon>Dictyoglomota</taxon>
        <taxon>Dictyoglomia</taxon>
        <taxon>Dictyoglomales</taxon>
        <taxon>Dictyoglomaceae</taxon>
        <taxon>Dictyoglomus</taxon>
    </lineage>
</organism>